<dbReference type="InterPro" id="IPR021246">
    <property type="entry name" value="DUF2797"/>
</dbReference>
<evidence type="ECO:0000313" key="1">
    <source>
        <dbReference type="EMBL" id="TGG95724.1"/>
    </source>
</evidence>
<gene>
    <name evidence="1" type="ORF">E4656_04760</name>
</gene>
<dbReference type="Pfam" id="PF10977">
    <property type="entry name" value="DUF2797"/>
    <property type="match status" value="1"/>
</dbReference>
<protein>
    <submittedName>
        <fullName evidence="1">DUF2797 domain-containing protein</fullName>
    </submittedName>
</protein>
<proteinExistence type="predicted"/>
<dbReference type="EMBL" id="SRMF01000001">
    <property type="protein sequence ID" value="TGG95724.1"/>
    <property type="molecule type" value="Genomic_DNA"/>
</dbReference>
<name>A0A4Z0WCY7_9GAMM</name>
<comment type="caution">
    <text evidence="1">The sequence shown here is derived from an EMBL/GenBank/DDBJ whole genome shotgun (WGS) entry which is preliminary data.</text>
</comment>
<dbReference type="RefSeq" id="WP_135481623.1">
    <property type="nucleotide sequence ID" value="NZ_SRMF01000001.1"/>
</dbReference>
<keyword evidence="2" id="KW-1185">Reference proteome</keyword>
<accession>A0A4Z0WCY7</accession>
<organism evidence="1 2">
    <name type="scientific">Natronospirillum operosum</name>
    <dbReference type="NCBI Taxonomy" id="2759953"/>
    <lineage>
        <taxon>Bacteria</taxon>
        <taxon>Pseudomonadati</taxon>
        <taxon>Pseudomonadota</taxon>
        <taxon>Gammaproteobacteria</taxon>
        <taxon>Oceanospirillales</taxon>
        <taxon>Natronospirillaceae</taxon>
        <taxon>Natronospirillum</taxon>
    </lineage>
</organism>
<dbReference type="AlphaFoldDB" id="A0A4Z0WCY7"/>
<sequence length="287" mass="32418">MSTDLFSQQDWQVLGSGPLTKMPVRAGPEGVDYWLEAGDSRTHLNPLLGQRLRLQFSGRILCQYCGKETRKSYQGFCYDHFMTLAQADSCIMSPEKCHFHQGTCREPEWGERHCFQTHFVYLANTGQVKVGITRGTQVPTRWVDQGAEAAIPVARVRSRYLAGLLEVLLGQHISDKTNWRQMLKGPAEQADLAAVRDELFSSCRSELTDLQNQHGVQAIQLIQNASIYTVIYPVNSYPDKIQSFNLDKTPLVEGVLLGIKGQYLILDTGVINIRRYTGYEVRFEQAA</sequence>
<reference evidence="1 2" key="1">
    <citation type="submission" date="2019-04" db="EMBL/GenBank/DDBJ databases">
        <title>Natronospirillum operosus gen. nov., sp. nov., a haloalkaliphilic satellite isolated from decaying biomass of laboratory culture of cyanobacterium Geitlerinema sp. and proposal of Natronospirillaceae fam. nov. and Saccharospirillaceae fam. nov.</title>
        <authorList>
            <person name="Kevbrin V."/>
            <person name="Boltyanskaya Y."/>
            <person name="Koziaeva V."/>
            <person name="Grouzdev D.S."/>
            <person name="Park M."/>
            <person name="Cho J."/>
        </authorList>
    </citation>
    <scope>NUCLEOTIDE SEQUENCE [LARGE SCALE GENOMIC DNA]</scope>
    <source>
        <strain evidence="1 2">G-116</strain>
    </source>
</reference>
<dbReference type="Proteomes" id="UP000297475">
    <property type="component" value="Unassembled WGS sequence"/>
</dbReference>
<evidence type="ECO:0000313" key="2">
    <source>
        <dbReference type="Proteomes" id="UP000297475"/>
    </source>
</evidence>
<dbReference type="OrthoDB" id="9775734at2"/>